<dbReference type="EMBL" id="JAPHNI010000457">
    <property type="protein sequence ID" value="KAJ8110879.1"/>
    <property type="molecule type" value="Genomic_DNA"/>
</dbReference>
<reference evidence="1" key="1">
    <citation type="submission" date="2022-11" db="EMBL/GenBank/DDBJ databases">
        <title>Genome Sequence of Boeremia exigua.</title>
        <authorList>
            <person name="Buettner E."/>
        </authorList>
    </citation>
    <scope>NUCLEOTIDE SEQUENCE</scope>
    <source>
        <strain evidence="1">CU02</strain>
    </source>
</reference>
<accession>A0ACC2I6T0</accession>
<keyword evidence="2" id="KW-1185">Reference proteome</keyword>
<gene>
    <name evidence="1" type="ORF">OPT61_g6397</name>
</gene>
<comment type="caution">
    <text evidence="1">The sequence shown here is derived from an EMBL/GenBank/DDBJ whole genome shotgun (WGS) entry which is preliminary data.</text>
</comment>
<evidence type="ECO:0000313" key="1">
    <source>
        <dbReference type="EMBL" id="KAJ8110879.1"/>
    </source>
</evidence>
<organism evidence="1 2">
    <name type="scientific">Boeremia exigua</name>
    <dbReference type="NCBI Taxonomy" id="749465"/>
    <lineage>
        <taxon>Eukaryota</taxon>
        <taxon>Fungi</taxon>
        <taxon>Dikarya</taxon>
        <taxon>Ascomycota</taxon>
        <taxon>Pezizomycotina</taxon>
        <taxon>Dothideomycetes</taxon>
        <taxon>Pleosporomycetidae</taxon>
        <taxon>Pleosporales</taxon>
        <taxon>Pleosporineae</taxon>
        <taxon>Didymellaceae</taxon>
        <taxon>Boeremia</taxon>
    </lineage>
</organism>
<sequence>MLSIIRKAKYNIPYWKDQRYVLQLEVTTLDSQMELWPTECSQSGLALLQIGSWQRYDEDTGSGIGYTGGWGRDWIALLGPEQIPGSLKISSFITDFSWMQAAVLACSQHHTDCLSKDLLSVPGLRVIDCSASSAALSIVLLPESGQYAALSYVWGLVYTDRTEYPAVIADAVKVTRELGLRYLWVDKYCIDSSDKHRLIGLMDLIYSKAYVTIVAAPGNPDEVGLPGIGTSPRVEPREINISGCTLLELPCVIDATQASRWAKRGWTYQEGILSTRCLVFTDRGVLYHCRNRYVEEPWQCLVPPEATVSKEWPNLDHTYLFASKRTEYSQVKERITQYTQRDLSMPEDSLNASLGIFADTERRSMPPISPSSTADCSVPNPPSSHIWGLPLRDGAPQLDWYHSAPAKSRRSDFPSWSWCGWEGGIEFGDTPFTV</sequence>
<proteinExistence type="predicted"/>
<name>A0ACC2I6T0_9PLEO</name>
<protein>
    <submittedName>
        <fullName evidence="1">Uncharacterized protein</fullName>
    </submittedName>
</protein>
<dbReference type="Proteomes" id="UP001153331">
    <property type="component" value="Unassembled WGS sequence"/>
</dbReference>
<evidence type="ECO:0000313" key="2">
    <source>
        <dbReference type="Proteomes" id="UP001153331"/>
    </source>
</evidence>